<evidence type="ECO:0000256" key="6">
    <source>
        <dbReference type="SAM" id="SignalP"/>
    </source>
</evidence>
<evidence type="ECO:0000256" key="2">
    <source>
        <dbReference type="ARBA" id="ARBA00022801"/>
    </source>
</evidence>
<feature type="signal peptide" evidence="6">
    <location>
        <begin position="1"/>
        <end position="25"/>
    </location>
</feature>
<keyword evidence="9" id="KW-1185">Reference proteome</keyword>
<reference evidence="8" key="1">
    <citation type="submission" date="2016-06" db="EMBL/GenBank/DDBJ databases">
        <title>Draft Genome sequence of the fungus Inonotus baumii.</title>
        <authorList>
            <person name="Zhu H."/>
            <person name="Lin W."/>
        </authorList>
    </citation>
    <scope>NUCLEOTIDE SEQUENCE</scope>
    <source>
        <strain evidence="8">821</strain>
    </source>
</reference>
<keyword evidence="5" id="KW-1133">Transmembrane helix</keyword>
<dbReference type="PANTHER" id="PTHR31297:SF42">
    <property type="entry name" value="GLYCOSIDE HYDROLASE FAMILY 5 DOMAIN-CONTAINING PROTEIN"/>
    <property type="match status" value="1"/>
</dbReference>
<accession>A0A9Q5HXA2</accession>
<evidence type="ECO:0000313" key="8">
    <source>
        <dbReference type="EMBL" id="OCB87636.1"/>
    </source>
</evidence>
<gene>
    <name evidence="8" type="ORF">A7U60_g5160</name>
</gene>
<evidence type="ECO:0000313" key="9">
    <source>
        <dbReference type="Proteomes" id="UP000757232"/>
    </source>
</evidence>
<keyword evidence="6" id="KW-0732">Signal</keyword>
<dbReference type="OrthoDB" id="1887033at2759"/>
<keyword evidence="2 4" id="KW-0378">Hydrolase</keyword>
<comment type="similarity">
    <text evidence="1 4">Belongs to the glycosyl hydrolase 5 (cellulase A) family.</text>
</comment>
<evidence type="ECO:0000256" key="1">
    <source>
        <dbReference type="ARBA" id="ARBA00005641"/>
    </source>
</evidence>
<dbReference type="InterPro" id="IPR050386">
    <property type="entry name" value="Glycosyl_hydrolase_5"/>
</dbReference>
<evidence type="ECO:0000259" key="7">
    <source>
        <dbReference type="Pfam" id="PF00150"/>
    </source>
</evidence>
<evidence type="ECO:0000256" key="3">
    <source>
        <dbReference type="ARBA" id="ARBA00023295"/>
    </source>
</evidence>
<dbReference type="AlphaFoldDB" id="A0A9Q5HXA2"/>
<dbReference type="SUPFAM" id="SSF51445">
    <property type="entry name" value="(Trans)glycosidases"/>
    <property type="match status" value="1"/>
</dbReference>
<feature type="transmembrane region" description="Helical" evidence="5">
    <location>
        <begin position="41"/>
        <end position="62"/>
    </location>
</feature>
<comment type="caution">
    <text evidence="8">The sequence shown here is derived from an EMBL/GenBank/DDBJ whole genome shotgun (WGS) entry which is preliminary data.</text>
</comment>
<sequence>MSLALKGLCTLLLWFLASILPKALAGFPNKIYGVNLGEWHIHTTALVLSYLLVILLGSWLVLEPWMLPEGWLKMGGQSCDNCADCIDSEFAFAQAYPDTVDEIFDKHWSTWFTQDDVNKLASYGINTVRIPLGYWIVEPLVNRRTEFYPRGGIKQLKRGLKQLKGAGIKAILDHHALPGIQTPGQQFTGRCTTDVEFYTDYNYHRALVWTAVMTAVGHLDPDFGSVVAIEAVNEPIMDASQTPRYGDFQKNFVKVVRAVETLLDVENLDSTAPEGLLESLLGNTLNVTQSLLGGQSYGGTLGKVLTDAAPIFVQVASELGIGSILTGGLPSRTPLVTMFMDINWQFNDPSNPADAARGPQVYDNHLYYSFGGVADANEEAYLTSICNLQRVQADSALQNSPLVFGEWSLATEFDPSDQFLAQWADAQKRAYSIGAGWMFWSFKTEISSASGDTPRFWSYYEAIERGYMTKDPSEFNDPHVCDAYITNSTSSTV</sequence>
<dbReference type="GO" id="GO:0005576">
    <property type="term" value="C:extracellular region"/>
    <property type="evidence" value="ECO:0007669"/>
    <property type="project" value="TreeGrafter"/>
</dbReference>
<dbReference type="GO" id="GO:0009986">
    <property type="term" value="C:cell surface"/>
    <property type="evidence" value="ECO:0007669"/>
    <property type="project" value="TreeGrafter"/>
</dbReference>
<proteinExistence type="inferred from homology"/>
<dbReference type="Pfam" id="PF00150">
    <property type="entry name" value="Cellulase"/>
    <property type="match status" value="1"/>
</dbReference>
<feature type="chain" id="PRO_5040343290" evidence="6">
    <location>
        <begin position="26"/>
        <end position="493"/>
    </location>
</feature>
<keyword evidence="5" id="KW-0472">Membrane</keyword>
<keyword evidence="5" id="KW-0812">Transmembrane</keyword>
<evidence type="ECO:0000256" key="5">
    <source>
        <dbReference type="SAM" id="Phobius"/>
    </source>
</evidence>
<dbReference type="Gene3D" id="3.20.20.80">
    <property type="entry name" value="Glycosidases"/>
    <property type="match status" value="2"/>
</dbReference>
<dbReference type="EMBL" id="LNZH02000189">
    <property type="protein sequence ID" value="OCB87636.1"/>
    <property type="molecule type" value="Genomic_DNA"/>
</dbReference>
<name>A0A9Q5HXA2_SANBA</name>
<organism evidence="8 9">
    <name type="scientific">Sanghuangporus baumii</name>
    <name type="common">Phellinus baumii</name>
    <dbReference type="NCBI Taxonomy" id="108892"/>
    <lineage>
        <taxon>Eukaryota</taxon>
        <taxon>Fungi</taxon>
        <taxon>Dikarya</taxon>
        <taxon>Basidiomycota</taxon>
        <taxon>Agaricomycotina</taxon>
        <taxon>Agaricomycetes</taxon>
        <taxon>Hymenochaetales</taxon>
        <taxon>Hymenochaetaceae</taxon>
        <taxon>Sanghuangporus</taxon>
    </lineage>
</organism>
<dbReference type="GO" id="GO:0009251">
    <property type="term" value="P:glucan catabolic process"/>
    <property type="evidence" value="ECO:0007669"/>
    <property type="project" value="TreeGrafter"/>
</dbReference>
<dbReference type="GO" id="GO:0008422">
    <property type="term" value="F:beta-glucosidase activity"/>
    <property type="evidence" value="ECO:0007669"/>
    <property type="project" value="TreeGrafter"/>
</dbReference>
<dbReference type="InterPro" id="IPR017853">
    <property type="entry name" value="GH"/>
</dbReference>
<feature type="domain" description="Glycoside hydrolase family 5" evidence="7">
    <location>
        <begin position="107"/>
        <end position="443"/>
    </location>
</feature>
<protein>
    <submittedName>
        <fullName evidence="8">Glycoside hydrolase family 5 protein</fullName>
    </submittedName>
</protein>
<dbReference type="Proteomes" id="UP000757232">
    <property type="component" value="Unassembled WGS sequence"/>
</dbReference>
<dbReference type="InterPro" id="IPR001547">
    <property type="entry name" value="Glyco_hydro_5"/>
</dbReference>
<keyword evidence="3 4" id="KW-0326">Glycosidase</keyword>
<evidence type="ECO:0000256" key="4">
    <source>
        <dbReference type="RuleBase" id="RU361153"/>
    </source>
</evidence>
<dbReference type="PANTHER" id="PTHR31297">
    <property type="entry name" value="GLUCAN ENDO-1,6-BETA-GLUCOSIDASE B"/>
    <property type="match status" value="1"/>
</dbReference>